<evidence type="ECO:0000313" key="4">
    <source>
        <dbReference type="EMBL" id="QDV29754.1"/>
    </source>
</evidence>
<feature type="transmembrane region" description="Helical" evidence="2">
    <location>
        <begin position="16"/>
        <end position="40"/>
    </location>
</feature>
<accession>A0A518GMI8</accession>
<dbReference type="InterPro" id="IPR011453">
    <property type="entry name" value="DUF1559"/>
</dbReference>
<gene>
    <name evidence="4" type="ORF">Spb1_16710</name>
</gene>
<dbReference type="NCBIfam" id="TIGR04294">
    <property type="entry name" value="pre_pil_HX9DG"/>
    <property type="match status" value="1"/>
</dbReference>
<feature type="region of interest" description="Disordered" evidence="1">
    <location>
        <begin position="317"/>
        <end position="336"/>
    </location>
</feature>
<dbReference type="Proteomes" id="UP000315349">
    <property type="component" value="Chromosome"/>
</dbReference>
<dbReference type="PANTHER" id="PTHR30093">
    <property type="entry name" value="GENERAL SECRETION PATHWAY PROTEIN G"/>
    <property type="match status" value="1"/>
</dbReference>
<evidence type="ECO:0000313" key="5">
    <source>
        <dbReference type="Proteomes" id="UP000315349"/>
    </source>
</evidence>
<name>A0A518GMI8_9PLAN</name>
<keyword evidence="2" id="KW-1133">Transmembrane helix</keyword>
<feature type="domain" description="DUF1559" evidence="3">
    <location>
        <begin position="43"/>
        <end position="293"/>
    </location>
</feature>
<dbReference type="OrthoDB" id="263714at2"/>
<keyword evidence="2" id="KW-0472">Membrane</keyword>
<reference evidence="4 5" key="1">
    <citation type="submission" date="2019-02" db="EMBL/GenBank/DDBJ databases">
        <title>Deep-cultivation of Planctomycetes and their phenomic and genomic characterization uncovers novel biology.</title>
        <authorList>
            <person name="Wiegand S."/>
            <person name="Jogler M."/>
            <person name="Boedeker C."/>
            <person name="Pinto D."/>
            <person name="Vollmers J."/>
            <person name="Rivas-Marin E."/>
            <person name="Kohn T."/>
            <person name="Peeters S.H."/>
            <person name="Heuer A."/>
            <person name="Rast P."/>
            <person name="Oberbeckmann S."/>
            <person name="Bunk B."/>
            <person name="Jeske O."/>
            <person name="Meyerdierks A."/>
            <person name="Storesund J.E."/>
            <person name="Kallscheuer N."/>
            <person name="Luecker S."/>
            <person name="Lage O.M."/>
            <person name="Pohl T."/>
            <person name="Merkel B.J."/>
            <person name="Hornburger P."/>
            <person name="Mueller R.-W."/>
            <person name="Bruemmer F."/>
            <person name="Labrenz M."/>
            <person name="Spormann A.M."/>
            <person name="Op den Camp H."/>
            <person name="Overmann J."/>
            <person name="Amann R."/>
            <person name="Jetten M.S.M."/>
            <person name="Mascher T."/>
            <person name="Medema M.H."/>
            <person name="Devos D.P."/>
            <person name="Kaster A.-K."/>
            <person name="Ovreas L."/>
            <person name="Rohde M."/>
            <person name="Galperin M.Y."/>
            <person name="Jogler C."/>
        </authorList>
    </citation>
    <scope>NUCLEOTIDE SEQUENCE [LARGE SCALE GENOMIC DNA]</scope>
    <source>
        <strain evidence="4 5">Spb1</strain>
    </source>
</reference>
<proteinExistence type="predicted"/>
<keyword evidence="5" id="KW-1185">Reference proteome</keyword>
<dbReference type="EMBL" id="CP036299">
    <property type="protein sequence ID" value="QDV29754.1"/>
    <property type="molecule type" value="Genomic_DNA"/>
</dbReference>
<sequence>MNPMDRSIGLSVASMFWWPEVILSIAIGLVVCGIAVPAVLNSRESQRKVMCQNRLSRLSTGLAAHESAYGTLPPGVLWGRFQYDAPRTTYYAKLLEVLGEETLLPVAGVTWCSSENEPVTSLPRPELLCPSDLRGGAVKNNLKCGDQAMTNYMACFGRTMADVALKRGPFFANSGLDLNRVERGRASLLLMAEYITGTPTDLRGGLWGDEAGMSLIFTSLPPNSLEPDRLYPNPRLCDPQNALHNNVRANMPCVHGDGYLTDTAAARSHHAGGVHALFADGRIQFVSSRIDRELWQNYGVTHPESAAWETASLSDQNTGHFHWPSGKLTSSQTKGE</sequence>
<dbReference type="KEGG" id="peh:Spb1_16710"/>
<evidence type="ECO:0000259" key="3">
    <source>
        <dbReference type="Pfam" id="PF07596"/>
    </source>
</evidence>
<evidence type="ECO:0000256" key="2">
    <source>
        <dbReference type="SAM" id="Phobius"/>
    </source>
</evidence>
<protein>
    <recommendedName>
        <fullName evidence="3">DUF1559 domain-containing protein</fullName>
    </recommendedName>
</protein>
<evidence type="ECO:0000256" key="1">
    <source>
        <dbReference type="SAM" id="MobiDB-lite"/>
    </source>
</evidence>
<feature type="compositionally biased region" description="Polar residues" evidence="1">
    <location>
        <begin position="327"/>
        <end position="336"/>
    </location>
</feature>
<dbReference type="Pfam" id="PF07596">
    <property type="entry name" value="SBP_bac_10"/>
    <property type="match status" value="1"/>
</dbReference>
<dbReference type="InterPro" id="IPR027558">
    <property type="entry name" value="Pre_pil_HX9DG_C"/>
</dbReference>
<dbReference type="PANTHER" id="PTHR30093:SF2">
    <property type="entry name" value="TYPE II SECRETION SYSTEM PROTEIN H"/>
    <property type="match status" value="1"/>
</dbReference>
<keyword evidence="2" id="KW-0812">Transmembrane</keyword>
<dbReference type="AlphaFoldDB" id="A0A518GMI8"/>
<organism evidence="4 5">
    <name type="scientific">Planctopirus ephydatiae</name>
    <dbReference type="NCBI Taxonomy" id="2528019"/>
    <lineage>
        <taxon>Bacteria</taxon>
        <taxon>Pseudomonadati</taxon>
        <taxon>Planctomycetota</taxon>
        <taxon>Planctomycetia</taxon>
        <taxon>Planctomycetales</taxon>
        <taxon>Planctomycetaceae</taxon>
        <taxon>Planctopirus</taxon>
    </lineage>
</organism>